<gene>
    <name evidence="2" type="ORF">V1286_001476</name>
</gene>
<dbReference type="RefSeq" id="WP_334478529.1">
    <property type="nucleotide sequence ID" value="NZ_JAZHRV010000001.1"/>
</dbReference>
<evidence type="ECO:0000313" key="3">
    <source>
        <dbReference type="Proteomes" id="UP001364224"/>
    </source>
</evidence>
<name>A0ABU8B606_9BRAD</name>
<evidence type="ECO:0000256" key="1">
    <source>
        <dbReference type="SAM" id="SignalP"/>
    </source>
</evidence>
<proteinExistence type="predicted"/>
<evidence type="ECO:0000313" key="2">
    <source>
        <dbReference type="EMBL" id="MEH2553947.1"/>
    </source>
</evidence>
<comment type="caution">
    <text evidence="2">The sequence shown here is derived from an EMBL/GenBank/DDBJ whole genome shotgun (WGS) entry which is preliminary data.</text>
</comment>
<feature type="chain" id="PRO_5045962741" description="Secreted protein" evidence="1">
    <location>
        <begin position="24"/>
        <end position="74"/>
    </location>
</feature>
<protein>
    <recommendedName>
        <fullName evidence="4">Secreted protein</fullName>
    </recommendedName>
</protein>
<dbReference type="EMBL" id="JAZHRV010000001">
    <property type="protein sequence ID" value="MEH2553947.1"/>
    <property type="molecule type" value="Genomic_DNA"/>
</dbReference>
<evidence type="ECO:0008006" key="4">
    <source>
        <dbReference type="Google" id="ProtNLM"/>
    </source>
</evidence>
<organism evidence="2 3">
    <name type="scientific">Bradyrhizobium algeriense</name>
    <dbReference type="NCBI Taxonomy" id="634784"/>
    <lineage>
        <taxon>Bacteria</taxon>
        <taxon>Pseudomonadati</taxon>
        <taxon>Pseudomonadota</taxon>
        <taxon>Alphaproteobacteria</taxon>
        <taxon>Hyphomicrobiales</taxon>
        <taxon>Nitrobacteraceae</taxon>
        <taxon>Bradyrhizobium</taxon>
    </lineage>
</organism>
<reference evidence="2 3" key="1">
    <citation type="submission" date="2024-02" db="EMBL/GenBank/DDBJ databases">
        <title>Adaptive strategies in a cosmopolitan and abundant soil bacterium.</title>
        <authorList>
            <person name="Carini P."/>
        </authorList>
    </citation>
    <scope>NUCLEOTIDE SEQUENCE [LARGE SCALE GENOMIC DNA]</scope>
    <source>
        <strain evidence="2 3">AZCC 1608</strain>
    </source>
</reference>
<keyword evidence="1" id="KW-0732">Signal</keyword>
<dbReference type="Proteomes" id="UP001364224">
    <property type="component" value="Unassembled WGS sequence"/>
</dbReference>
<sequence>MHKVKLLSAALLTAATFATPVLAATSRHVVTDSDGRVMSTMHRDQGDSCIRAPRVGAYASEPWTVPPCEPNTGY</sequence>
<keyword evidence="3" id="KW-1185">Reference proteome</keyword>
<feature type="signal peptide" evidence="1">
    <location>
        <begin position="1"/>
        <end position="23"/>
    </location>
</feature>
<accession>A0ABU8B606</accession>